<name>A0A7M7N689_STRPU</name>
<dbReference type="Proteomes" id="UP000007110">
    <property type="component" value="Unassembled WGS sequence"/>
</dbReference>
<keyword evidence="3" id="KW-1185">Reference proteome</keyword>
<dbReference type="InParanoid" id="A0A7M7N689"/>
<dbReference type="EnsemblMetazoa" id="XM_030975926">
    <property type="protein sequence ID" value="XP_030831786"/>
    <property type="gene ID" value="LOC105446330"/>
</dbReference>
<evidence type="ECO:0000313" key="3">
    <source>
        <dbReference type="Proteomes" id="UP000007110"/>
    </source>
</evidence>
<evidence type="ECO:0000256" key="1">
    <source>
        <dbReference type="SAM" id="MobiDB-lite"/>
    </source>
</evidence>
<dbReference type="RefSeq" id="XP_030831786.1">
    <property type="nucleotide sequence ID" value="XM_030975926.1"/>
</dbReference>
<reference evidence="3" key="1">
    <citation type="submission" date="2015-02" db="EMBL/GenBank/DDBJ databases">
        <title>Genome sequencing for Strongylocentrotus purpuratus.</title>
        <authorList>
            <person name="Murali S."/>
            <person name="Liu Y."/>
            <person name="Vee V."/>
            <person name="English A."/>
            <person name="Wang M."/>
            <person name="Skinner E."/>
            <person name="Han Y."/>
            <person name="Muzny D.M."/>
            <person name="Worley K.C."/>
            <person name="Gibbs R.A."/>
        </authorList>
    </citation>
    <scope>NUCLEOTIDE SEQUENCE</scope>
</reference>
<feature type="region of interest" description="Disordered" evidence="1">
    <location>
        <begin position="116"/>
        <end position="142"/>
    </location>
</feature>
<reference evidence="2" key="2">
    <citation type="submission" date="2021-01" db="UniProtKB">
        <authorList>
            <consortium name="EnsemblMetazoa"/>
        </authorList>
    </citation>
    <scope>IDENTIFICATION</scope>
</reference>
<dbReference type="KEGG" id="spu:105446330"/>
<organism evidence="2 3">
    <name type="scientific">Strongylocentrotus purpuratus</name>
    <name type="common">Purple sea urchin</name>
    <dbReference type="NCBI Taxonomy" id="7668"/>
    <lineage>
        <taxon>Eukaryota</taxon>
        <taxon>Metazoa</taxon>
        <taxon>Echinodermata</taxon>
        <taxon>Eleutherozoa</taxon>
        <taxon>Echinozoa</taxon>
        <taxon>Echinoidea</taxon>
        <taxon>Euechinoidea</taxon>
        <taxon>Echinacea</taxon>
        <taxon>Camarodonta</taxon>
        <taxon>Echinidea</taxon>
        <taxon>Strongylocentrotidae</taxon>
        <taxon>Strongylocentrotus</taxon>
    </lineage>
</organism>
<protein>
    <submittedName>
        <fullName evidence="2">Uncharacterized protein</fullName>
    </submittedName>
</protein>
<evidence type="ECO:0000313" key="2">
    <source>
        <dbReference type="EnsemblMetazoa" id="XP_030831786"/>
    </source>
</evidence>
<sequence>MTGPNNSEMHCVVIVVSAVSIMAGMRADVWSDLIDRVENISGYTPMFVITHHFVAGDHGKPLAKRFKSVLGALRIDEDDIFCVENYRRESHSRDDKRHLQFLNILRRMVVNGEKAIHKEHRRPSDQRSRAVHGVPSEQPPRHVLSTPRVLLHQPHYHQNSSRTQKSRTCIII</sequence>
<proteinExistence type="predicted"/>
<dbReference type="AlphaFoldDB" id="A0A7M7N689"/>
<accession>A0A7M7N689</accession>
<dbReference type="GeneID" id="105446330"/>
<dbReference type="OrthoDB" id="25620at2759"/>